<dbReference type="Proteomes" id="UP000887576">
    <property type="component" value="Unplaced"/>
</dbReference>
<evidence type="ECO:0000313" key="2">
    <source>
        <dbReference type="WBParaSite" id="JU765_v2.g2183.t1"/>
    </source>
</evidence>
<protein>
    <submittedName>
        <fullName evidence="2">Uncharacterized protein</fullName>
    </submittedName>
</protein>
<dbReference type="WBParaSite" id="JU765_v2.g2183.t1">
    <property type="protein sequence ID" value="JU765_v2.g2183.t1"/>
    <property type="gene ID" value="JU765_v2.g2183"/>
</dbReference>
<name>A0AC34R079_9BILA</name>
<sequence length="277" mass="30990">MGVVDVLCMIMNGFATGLFAITGDVYCSSPTLIYGLGTFGLALWAAQSDAGMVLALNRCVEIYNPMLGAEIFGGKKTYIWLAFPTLHAFGFAFFSKPILFSGMYVSWYLNPHVGYFDDHEASYLNLIHVTHNITVLVGITVLYLAFIVLLMHKSMQLQSTHINETQKQTFVQVLIICIFNAGAAAIYIYEQFFPVSQYIVYMGSYSWLCAHGAPSIIYLAMNRSIRNNIRRMIGLQGLSSSHQHFQGYAVTPAQSSPQKTFEVVKTSMFYKLKITLK</sequence>
<accession>A0AC34R079</accession>
<reference evidence="2" key="1">
    <citation type="submission" date="2022-11" db="UniProtKB">
        <authorList>
            <consortium name="WormBaseParasite"/>
        </authorList>
    </citation>
    <scope>IDENTIFICATION</scope>
</reference>
<proteinExistence type="predicted"/>
<organism evidence="1 2">
    <name type="scientific">Panagrolaimus sp. JU765</name>
    <dbReference type="NCBI Taxonomy" id="591449"/>
    <lineage>
        <taxon>Eukaryota</taxon>
        <taxon>Metazoa</taxon>
        <taxon>Ecdysozoa</taxon>
        <taxon>Nematoda</taxon>
        <taxon>Chromadorea</taxon>
        <taxon>Rhabditida</taxon>
        <taxon>Tylenchina</taxon>
        <taxon>Panagrolaimomorpha</taxon>
        <taxon>Panagrolaimoidea</taxon>
        <taxon>Panagrolaimidae</taxon>
        <taxon>Panagrolaimus</taxon>
    </lineage>
</organism>
<evidence type="ECO:0000313" key="1">
    <source>
        <dbReference type="Proteomes" id="UP000887576"/>
    </source>
</evidence>